<dbReference type="Pfam" id="PF13419">
    <property type="entry name" value="HAD_2"/>
    <property type="match status" value="1"/>
</dbReference>
<accession>A0AB33Z1Q8</accession>
<dbReference type="RefSeq" id="WP_015006064.1">
    <property type="nucleotide sequence ID" value="NZ_FQZJ01000005.1"/>
</dbReference>
<comment type="caution">
    <text evidence="5">The sequence shown here is derived from an EMBL/GenBank/DDBJ whole genome shotgun (WGS) entry which is preliminary data.</text>
</comment>
<keyword evidence="3" id="KW-0460">Magnesium</keyword>
<dbReference type="EMBL" id="ASHL01000003">
    <property type="protein sequence ID" value="EPD13371.1"/>
    <property type="molecule type" value="Genomic_DNA"/>
</dbReference>
<reference evidence="5 6" key="1">
    <citation type="journal article" date="2013" name="Genome Announc.">
        <title>Genome Sequence of the Pyrene- and Fluoranthene-Degrading Bacterium Cycloclasticus sp. Strain PY97M.</title>
        <authorList>
            <person name="Cui Z."/>
            <person name="Xu G."/>
            <person name="Li Q."/>
            <person name="Gao W."/>
            <person name="Zheng L."/>
        </authorList>
    </citation>
    <scope>NUCLEOTIDE SEQUENCE [LARGE SCALE GENOMIC DNA]</scope>
    <source>
        <strain evidence="5 6">PY97M</strain>
    </source>
</reference>
<name>A0AB33Z1Q8_9GAMM</name>
<dbReference type="SFLD" id="SFLDS00003">
    <property type="entry name" value="Haloacid_Dehalogenase"/>
    <property type="match status" value="1"/>
</dbReference>
<evidence type="ECO:0000313" key="5">
    <source>
        <dbReference type="EMBL" id="EPD13371.1"/>
    </source>
</evidence>
<evidence type="ECO:0000313" key="6">
    <source>
        <dbReference type="Proteomes" id="UP000015462"/>
    </source>
</evidence>
<keyword evidence="1" id="KW-0479">Metal-binding</keyword>
<dbReference type="GO" id="GO:0006281">
    <property type="term" value="P:DNA repair"/>
    <property type="evidence" value="ECO:0007669"/>
    <property type="project" value="TreeGrafter"/>
</dbReference>
<keyword evidence="2 5" id="KW-0378">Hydrolase</keyword>
<dbReference type="InterPro" id="IPR036412">
    <property type="entry name" value="HAD-like_sf"/>
</dbReference>
<dbReference type="NCBIfam" id="TIGR01549">
    <property type="entry name" value="HAD-SF-IA-v1"/>
    <property type="match status" value="1"/>
</dbReference>
<dbReference type="AlphaFoldDB" id="A0AB33Z1Q8"/>
<evidence type="ECO:0000256" key="2">
    <source>
        <dbReference type="ARBA" id="ARBA00022801"/>
    </source>
</evidence>
<evidence type="ECO:0000256" key="1">
    <source>
        <dbReference type="ARBA" id="ARBA00022723"/>
    </source>
</evidence>
<evidence type="ECO:0000256" key="4">
    <source>
        <dbReference type="ARBA" id="ARBA00023277"/>
    </source>
</evidence>
<dbReference type="PANTHER" id="PTHR43434:SF23">
    <property type="entry name" value="PHOSPHOGLYCOLATE PHOSPHATASE"/>
    <property type="match status" value="1"/>
</dbReference>
<dbReference type="PRINTS" id="PR00413">
    <property type="entry name" value="HADHALOGNASE"/>
</dbReference>
<dbReference type="InterPro" id="IPR023198">
    <property type="entry name" value="PGP-like_dom2"/>
</dbReference>
<dbReference type="Proteomes" id="UP000015462">
    <property type="component" value="Unassembled WGS sequence"/>
</dbReference>
<dbReference type="InterPro" id="IPR006439">
    <property type="entry name" value="HAD-SF_hydro_IA"/>
</dbReference>
<sequence>MSIAMHDWQVDAVLFDLDGTLVDTAPDLAAALNVALVQNNQPALPYETIRPIVSNGANGLIELGFGSALSSDQHEKIKASLLGHYQQNIANESTLFDGFEDSLLFLEKHQIPWGIVTNKPAYLTLPLLEKLALINRASCIVCADQVNHPKPHPESILLACKQLDVLPMNALYLGDAERDIRAGRLAGLKTIACTFGYIPDSIDFNDWQADRYIDKPADLLTSLQPLL</sequence>
<protein>
    <submittedName>
        <fullName evidence="5">Haloacid dehalogenase-like hydrolase</fullName>
    </submittedName>
</protein>
<proteinExistence type="predicted"/>
<dbReference type="SFLD" id="SFLDG01129">
    <property type="entry name" value="C1.5:_HAD__Beta-PGM__Phosphata"/>
    <property type="match status" value="1"/>
</dbReference>
<keyword evidence="6" id="KW-1185">Reference proteome</keyword>
<dbReference type="InterPro" id="IPR023214">
    <property type="entry name" value="HAD_sf"/>
</dbReference>
<dbReference type="InterPro" id="IPR041492">
    <property type="entry name" value="HAD_2"/>
</dbReference>
<dbReference type="SUPFAM" id="SSF56784">
    <property type="entry name" value="HAD-like"/>
    <property type="match status" value="1"/>
</dbReference>
<dbReference type="InterPro" id="IPR050155">
    <property type="entry name" value="HAD-like_hydrolase_sf"/>
</dbReference>
<dbReference type="Gene3D" id="3.40.50.1000">
    <property type="entry name" value="HAD superfamily/HAD-like"/>
    <property type="match status" value="1"/>
</dbReference>
<dbReference type="GO" id="GO:0046872">
    <property type="term" value="F:metal ion binding"/>
    <property type="evidence" value="ECO:0007669"/>
    <property type="project" value="UniProtKB-KW"/>
</dbReference>
<organism evidence="5 6">
    <name type="scientific">Cycloclasticus pugetii</name>
    <dbReference type="NCBI Taxonomy" id="34068"/>
    <lineage>
        <taxon>Bacteria</taxon>
        <taxon>Pseudomonadati</taxon>
        <taxon>Pseudomonadota</taxon>
        <taxon>Gammaproteobacteria</taxon>
        <taxon>Thiotrichales</taxon>
        <taxon>Piscirickettsiaceae</taxon>
        <taxon>Cycloclasticus</taxon>
    </lineage>
</organism>
<dbReference type="GO" id="GO:0008967">
    <property type="term" value="F:phosphoglycolate phosphatase activity"/>
    <property type="evidence" value="ECO:0007669"/>
    <property type="project" value="TreeGrafter"/>
</dbReference>
<keyword evidence="4" id="KW-0119">Carbohydrate metabolism</keyword>
<gene>
    <name evidence="5" type="ORF">L196_04946</name>
</gene>
<dbReference type="PANTHER" id="PTHR43434">
    <property type="entry name" value="PHOSPHOGLYCOLATE PHOSPHATASE"/>
    <property type="match status" value="1"/>
</dbReference>
<dbReference type="GO" id="GO:0005829">
    <property type="term" value="C:cytosol"/>
    <property type="evidence" value="ECO:0007669"/>
    <property type="project" value="TreeGrafter"/>
</dbReference>
<evidence type="ECO:0000256" key="3">
    <source>
        <dbReference type="ARBA" id="ARBA00022842"/>
    </source>
</evidence>
<dbReference type="Gene3D" id="1.10.150.240">
    <property type="entry name" value="Putative phosphatase, domain 2"/>
    <property type="match status" value="1"/>
</dbReference>
<dbReference type="NCBIfam" id="TIGR01509">
    <property type="entry name" value="HAD-SF-IA-v3"/>
    <property type="match status" value="1"/>
</dbReference>